<dbReference type="Gene3D" id="1.10.10.10">
    <property type="entry name" value="Winged helix-like DNA-binding domain superfamily/Winged helix DNA-binding domain"/>
    <property type="match status" value="1"/>
</dbReference>
<keyword evidence="5" id="KW-0804">Transcription</keyword>
<evidence type="ECO:0000259" key="7">
    <source>
        <dbReference type="Pfam" id="PF08281"/>
    </source>
</evidence>
<evidence type="ECO:0000256" key="3">
    <source>
        <dbReference type="ARBA" id="ARBA00023015"/>
    </source>
</evidence>
<dbReference type="AlphaFoldDB" id="A0AAU2VDQ2"/>
<dbReference type="InterPro" id="IPR013249">
    <property type="entry name" value="RNA_pol_sigma70_r4_t2"/>
</dbReference>
<sequence length="285" mass="31449">MTEHAEEFEDHRQVLLGLAYRLLGSVWDAEDVVQDAYLRWSRVDRAEVRDARGFLITVVSRLAIDQLRSARVTREAYVGPWLPEPVATDTLGPLDTAELRDTVAYATVHLMERLSPPERAVFVLREAFQLPYEEIASIVDASVANCRQMFSRAGRHLAAGRDRFPLSDDEHAKLLSRFLEAAAGGDLSALADLLAEDVVAWSDGGGKVRAALRPVMGRKKVLAFITGLLNRYGLESFEVVDVNGGPALSITAAGQRQIGLVAFRDGLIDTIYTIRNPDKLTHLPS</sequence>
<dbReference type="GO" id="GO:0006352">
    <property type="term" value="P:DNA-templated transcription initiation"/>
    <property type="evidence" value="ECO:0007669"/>
    <property type="project" value="InterPro"/>
</dbReference>
<keyword evidence="4" id="KW-0731">Sigma factor</keyword>
<dbReference type="InterPro" id="IPR014284">
    <property type="entry name" value="RNA_pol_sigma-70_dom"/>
</dbReference>
<dbReference type="NCBIfam" id="TIGR02937">
    <property type="entry name" value="sigma70-ECF"/>
    <property type="match status" value="1"/>
</dbReference>
<dbReference type="GO" id="GO:0016987">
    <property type="term" value="F:sigma factor activity"/>
    <property type="evidence" value="ECO:0007669"/>
    <property type="project" value="UniProtKB-KW"/>
</dbReference>
<dbReference type="InterPro" id="IPR013325">
    <property type="entry name" value="RNA_pol_sigma_r2"/>
</dbReference>
<evidence type="ECO:0000259" key="6">
    <source>
        <dbReference type="Pfam" id="PF04542"/>
    </source>
</evidence>
<dbReference type="SUPFAM" id="SSF88946">
    <property type="entry name" value="Sigma2 domain of RNA polymerase sigma factors"/>
    <property type="match status" value="1"/>
</dbReference>
<dbReference type="InterPro" id="IPR007627">
    <property type="entry name" value="RNA_pol_sigma70_r2"/>
</dbReference>
<dbReference type="NCBIfam" id="TIGR02957">
    <property type="entry name" value="SigX4"/>
    <property type="match status" value="1"/>
</dbReference>
<dbReference type="PANTHER" id="PTHR30173">
    <property type="entry name" value="SIGMA 19 FACTOR"/>
    <property type="match status" value="1"/>
</dbReference>
<name>A0AAU2VDQ2_9ACTN</name>
<dbReference type="SUPFAM" id="SSF88659">
    <property type="entry name" value="Sigma3 and sigma4 domains of RNA polymerase sigma factors"/>
    <property type="match status" value="1"/>
</dbReference>
<evidence type="ECO:0000256" key="5">
    <source>
        <dbReference type="ARBA" id="ARBA00023163"/>
    </source>
</evidence>
<gene>
    <name evidence="8" type="ORF">OG549_36100</name>
</gene>
<protein>
    <submittedName>
        <fullName evidence="8">RNA polymerase sigma-70 factor</fullName>
    </submittedName>
</protein>
<dbReference type="InterPro" id="IPR036388">
    <property type="entry name" value="WH-like_DNA-bd_sf"/>
</dbReference>
<dbReference type="PANTHER" id="PTHR30173:SF36">
    <property type="entry name" value="ECF RNA POLYMERASE SIGMA FACTOR SIGJ"/>
    <property type="match status" value="1"/>
</dbReference>
<feature type="domain" description="RNA polymerase sigma-70 region 2" evidence="6">
    <location>
        <begin position="8"/>
        <end position="71"/>
    </location>
</feature>
<evidence type="ECO:0000256" key="2">
    <source>
        <dbReference type="ARBA" id="ARBA00011344"/>
    </source>
</evidence>
<comment type="subunit">
    <text evidence="2">Interacts transiently with the RNA polymerase catalytic core formed by RpoA, RpoB, RpoC and RpoZ (2 alpha, 1 beta, 1 beta' and 1 omega subunit) to form the RNA polymerase holoenzyme that can initiate transcription.</text>
</comment>
<dbReference type="EMBL" id="CP108318">
    <property type="protein sequence ID" value="WTW65628.1"/>
    <property type="molecule type" value="Genomic_DNA"/>
</dbReference>
<dbReference type="InterPro" id="IPR052704">
    <property type="entry name" value="ECF_Sigma-70_Domain"/>
</dbReference>
<accession>A0AAU2VDQ2</accession>
<dbReference type="SUPFAM" id="SSF54427">
    <property type="entry name" value="NTF2-like"/>
    <property type="match status" value="1"/>
</dbReference>
<dbReference type="Pfam" id="PF08281">
    <property type="entry name" value="Sigma70_r4_2"/>
    <property type="match status" value="1"/>
</dbReference>
<evidence type="ECO:0000256" key="4">
    <source>
        <dbReference type="ARBA" id="ARBA00023082"/>
    </source>
</evidence>
<dbReference type="Pfam" id="PF04542">
    <property type="entry name" value="Sigma70_r2"/>
    <property type="match status" value="1"/>
</dbReference>
<feature type="domain" description="RNA polymerase sigma factor 70 region 4 type 2" evidence="7">
    <location>
        <begin position="109"/>
        <end position="157"/>
    </location>
</feature>
<dbReference type="InterPro" id="IPR014303">
    <property type="entry name" value="RNA_pol_sigma-70_ECF"/>
</dbReference>
<evidence type="ECO:0000256" key="1">
    <source>
        <dbReference type="ARBA" id="ARBA00010641"/>
    </source>
</evidence>
<comment type="similarity">
    <text evidence="1">Belongs to the sigma-70 factor family. ECF subfamily.</text>
</comment>
<evidence type="ECO:0000313" key="8">
    <source>
        <dbReference type="EMBL" id="WTW65628.1"/>
    </source>
</evidence>
<dbReference type="InterPro" id="IPR032710">
    <property type="entry name" value="NTF2-like_dom_sf"/>
</dbReference>
<organism evidence="8">
    <name type="scientific">Streptomyces sp. NBC_00003</name>
    <dbReference type="NCBI Taxonomy" id="2903608"/>
    <lineage>
        <taxon>Bacteria</taxon>
        <taxon>Bacillati</taxon>
        <taxon>Actinomycetota</taxon>
        <taxon>Actinomycetes</taxon>
        <taxon>Kitasatosporales</taxon>
        <taxon>Streptomycetaceae</taxon>
        <taxon>Streptomyces</taxon>
    </lineage>
</organism>
<keyword evidence="3" id="KW-0805">Transcription regulation</keyword>
<reference evidence="8" key="1">
    <citation type="submission" date="2022-10" db="EMBL/GenBank/DDBJ databases">
        <title>The complete genomes of actinobacterial strains from the NBC collection.</title>
        <authorList>
            <person name="Joergensen T.S."/>
            <person name="Alvarez Arevalo M."/>
            <person name="Sterndorff E.B."/>
            <person name="Faurdal D."/>
            <person name="Vuksanovic O."/>
            <person name="Mourched A.-S."/>
            <person name="Charusanti P."/>
            <person name="Shaw S."/>
            <person name="Blin K."/>
            <person name="Weber T."/>
        </authorList>
    </citation>
    <scope>NUCLEOTIDE SEQUENCE</scope>
    <source>
        <strain evidence="8">NBC_00003</strain>
    </source>
</reference>
<dbReference type="NCBIfam" id="NF007214">
    <property type="entry name" value="PRK09636.1"/>
    <property type="match status" value="1"/>
</dbReference>
<dbReference type="Gene3D" id="3.10.450.50">
    <property type="match status" value="1"/>
</dbReference>
<dbReference type="InterPro" id="IPR013324">
    <property type="entry name" value="RNA_pol_sigma_r3/r4-like"/>
</dbReference>
<proteinExistence type="inferred from homology"/>
<dbReference type="Gene3D" id="1.10.1740.10">
    <property type="match status" value="1"/>
</dbReference>
<dbReference type="GO" id="GO:0003677">
    <property type="term" value="F:DNA binding"/>
    <property type="evidence" value="ECO:0007669"/>
    <property type="project" value="InterPro"/>
</dbReference>